<dbReference type="Pfam" id="PF08548">
    <property type="entry name" value="Peptidase_M10_C"/>
    <property type="match status" value="1"/>
</dbReference>
<dbReference type="GO" id="GO:0006508">
    <property type="term" value="P:proteolysis"/>
    <property type="evidence" value="ECO:0007669"/>
    <property type="project" value="InterPro"/>
</dbReference>
<protein>
    <recommendedName>
        <fullName evidence="4">Peptidase metallopeptidase domain-containing protein</fullName>
    </recommendedName>
</protein>
<dbReference type="SUPFAM" id="SSF51120">
    <property type="entry name" value="beta-Roll"/>
    <property type="match status" value="1"/>
</dbReference>
<dbReference type="Pfam" id="PF13403">
    <property type="entry name" value="Hint_2"/>
    <property type="match status" value="1"/>
</dbReference>
<dbReference type="AlphaFoldDB" id="A0AA37HJG2"/>
<dbReference type="InterPro" id="IPR013858">
    <property type="entry name" value="Peptidase_M10B_C"/>
</dbReference>
<name>A0AA37HJG2_9HYPH</name>
<reference evidence="5" key="2">
    <citation type="submission" date="2021-08" db="EMBL/GenBank/DDBJ databases">
        <authorList>
            <person name="Tani A."/>
            <person name="Ola A."/>
            <person name="Ogura Y."/>
            <person name="Katsura K."/>
            <person name="Hayashi T."/>
        </authorList>
    </citation>
    <scope>NUCLEOTIDE SEQUENCE</scope>
    <source>
        <strain evidence="5">JCM 32048</strain>
    </source>
</reference>
<dbReference type="InterPro" id="IPR036844">
    <property type="entry name" value="Hint_dom_sf"/>
</dbReference>
<accession>A0AA37HJG2</accession>
<evidence type="ECO:0000256" key="2">
    <source>
        <dbReference type="ARBA" id="ARBA00022525"/>
    </source>
</evidence>
<dbReference type="RefSeq" id="WP_238193762.1">
    <property type="nucleotide sequence ID" value="NZ_BPQJ01000087.1"/>
</dbReference>
<dbReference type="InterPro" id="IPR011049">
    <property type="entry name" value="Serralysin-like_metalloprot_C"/>
</dbReference>
<dbReference type="SUPFAM" id="SSF55486">
    <property type="entry name" value="Metalloproteases ('zincins'), catalytic domain"/>
    <property type="match status" value="1"/>
</dbReference>
<dbReference type="InterPro" id="IPR024079">
    <property type="entry name" value="MetalloPept_cat_dom_sf"/>
</dbReference>
<dbReference type="GO" id="GO:0005509">
    <property type="term" value="F:calcium ion binding"/>
    <property type="evidence" value="ECO:0007669"/>
    <property type="project" value="InterPro"/>
</dbReference>
<dbReference type="Gene3D" id="2.150.10.10">
    <property type="entry name" value="Serralysin-like metalloprotease, C-terminal"/>
    <property type="match status" value="1"/>
</dbReference>
<keyword evidence="3" id="KW-0677">Repeat</keyword>
<evidence type="ECO:0000256" key="3">
    <source>
        <dbReference type="ARBA" id="ARBA00022737"/>
    </source>
</evidence>
<dbReference type="GO" id="GO:0005615">
    <property type="term" value="C:extracellular space"/>
    <property type="evidence" value="ECO:0007669"/>
    <property type="project" value="InterPro"/>
</dbReference>
<keyword evidence="2" id="KW-0964">Secreted</keyword>
<organism evidence="5 6">
    <name type="scientific">Methylobacterium frigidaeris</name>
    <dbReference type="NCBI Taxonomy" id="2038277"/>
    <lineage>
        <taxon>Bacteria</taxon>
        <taxon>Pseudomonadati</taxon>
        <taxon>Pseudomonadota</taxon>
        <taxon>Alphaproteobacteria</taxon>
        <taxon>Hyphomicrobiales</taxon>
        <taxon>Methylobacteriaceae</taxon>
        <taxon>Methylobacterium</taxon>
    </lineage>
</organism>
<gene>
    <name evidence="5" type="ORF">MPEAHAMD_7082</name>
</gene>
<sequence>MATASATTRDQEVTFISGVNADGTLAGTAFATYDGNTPDGYGRVSEQFHWGPTNAAGTGGGTLNYYFDPSANWNAGEQESLASSLSMWSAVANISFQLTSTASNANLTFSRNTQGEAFAESSSQPHAVGTSTITPPIGNNVLISMDIGDGSRPASGYGALGDFQSGGFGVGTTLHEVGHALGLGHGGPYNGTKTPDQQLGPYDNQISSIMSYFSPHGAGAYASPVGSTNWTTGGIDNYATTWMPLDIDAIQRLYGAQTNGPLNTAQTFGYNTTITGSLKPYFDFTVNTNPVLTLYGTAASGNALDLSRSNQAATLNLNSGTYSSAFGMTNNIAIYDKTYIEKVFCGAGDDVCTVNLGKNNTIDGGGGTNTAVFSGSRADYTIAQANGATIVTRTASANLAARPTGVTDTLTNFQSLRFEDQSVTVCFTAGTRIRVIRQGLPADMAIEDLQIGDQAVTTSGAPRPVRWLGHRTMACRGRKDLLPVRIAKDAFGDNRPERDLLLSPAHAVCVDVLGEVLIPACRLVNGTTVTQIPVEKVTYWHVELDSHDILFAEGLPAESYLDCGNRRFFANAGTTDLGAAPDTRPAGPLPFCRPFHEDGPLVDLVRARLGDRALALGWRLVEDPLADLHLIADGRAITADVDGLAIRFVLPAGARDVRLMSETSVPAHVLPRSTDDRRLGLPVASLTIDGARITLDDPRLGEGWQSVDGGTRWTDGSAVLPPALWEGRRGDVALRVDLSVPALPRWVAPTARSGAEAVRRRA</sequence>
<keyword evidence="6" id="KW-1185">Reference proteome</keyword>
<comment type="subcellular location">
    <subcellularLocation>
        <location evidence="1">Secreted</location>
    </subcellularLocation>
</comment>
<dbReference type="Gene3D" id="3.40.390.10">
    <property type="entry name" value="Collagenase (Catalytic Domain)"/>
    <property type="match status" value="1"/>
</dbReference>
<evidence type="ECO:0000313" key="5">
    <source>
        <dbReference type="EMBL" id="GJD66883.1"/>
    </source>
</evidence>
<dbReference type="InterPro" id="IPR006026">
    <property type="entry name" value="Peptidase_Metallo"/>
</dbReference>
<dbReference type="GO" id="GO:0008270">
    <property type="term" value="F:zinc ion binding"/>
    <property type="evidence" value="ECO:0007669"/>
    <property type="project" value="InterPro"/>
</dbReference>
<dbReference type="GO" id="GO:0008237">
    <property type="term" value="F:metallopeptidase activity"/>
    <property type="evidence" value="ECO:0007669"/>
    <property type="project" value="InterPro"/>
</dbReference>
<dbReference type="Proteomes" id="UP001055286">
    <property type="component" value="Unassembled WGS sequence"/>
</dbReference>
<evidence type="ECO:0000256" key="1">
    <source>
        <dbReference type="ARBA" id="ARBA00004613"/>
    </source>
</evidence>
<dbReference type="EMBL" id="BPQJ01000087">
    <property type="protein sequence ID" value="GJD66883.1"/>
    <property type="molecule type" value="Genomic_DNA"/>
</dbReference>
<dbReference type="SMART" id="SM00235">
    <property type="entry name" value="ZnMc"/>
    <property type="match status" value="1"/>
</dbReference>
<evidence type="ECO:0000313" key="6">
    <source>
        <dbReference type="Proteomes" id="UP001055286"/>
    </source>
</evidence>
<dbReference type="SUPFAM" id="SSF51294">
    <property type="entry name" value="Hedgehog/intein (Hint) domain"/>
    <property type="match status" value="1"/>
</dbReference>
<reference evidence="5" key="1">
    <citation type="journal article" date="2016" name="Front. Microbiol.">
        <title>Genome Sequence of the Piezophilic, Mesophilic Sulfate-Reducing Bacterium Desulfovibrio indicus J2T.</title>
        <authorList>
            <person name="Cao J."/>
            <person name="Maignien L."/>
            <person name="Shao Z."/>
            <person name="Alain K."/>
            <person name="Jebbar M."/>
        </authorList>
    </citation>
    <scope>NUCLEOTIDE SEQUENCE</scope>
    <source>
        <strain evidence="5">JCM 32048</strain>
    </source>
</reference>
<comment type="caution">
    <text evidence="5">The sequence shown here is derived from an EMBL/GenBank/DDBJ whole genome shotgun (WGS) entry which is preliminary data.</text>
</comment>
<evidence type="ECO:0000259" key="4">
    <source>
        <dbReference type="SMART" id="SM00235"/>
    </source>
</evidence>
<dbReference type="InterPro" id="IPR028992">
    <property type="entry name" value="Hedgehog/Intein_dom"/>
</dbReference>
<proteinExistence type="predicted"/>
<feature type="domain" description="Peptidase metallopeptidase" evidence="4">
    <location>
        <begin position="46"/>
        <end position="215"/>
    </location>
</feature>